<dbReference type="PANTHER" id="PTHR31373">
    <property type="entry name" value="OS06G0652100 PROTEIN"/>
    <property type="match status" value="1"/>
</dbReference>
<feature type="domain" description="DUF2828" evidence="1">
    <location>
        <begin position="41"/>
        <end position="408"/>
    </location>
</feature>
<dbReference type="InterPro" id="IPR011205">
    <property type="entry name" value="UCP015417_vWA"/>
</dbReference>
<keyword evidence="4" id="KW-1185">Reference proteome</keyword>
<sequence length="610" mass="69993">MAMAMAMACRSYIPKLYTALSYSSLCHATKHLSFGPPPMDLNRTSTGNPCLDFFYHIVPVTPPQTLTQRLQLAWDHDPLKALKLVCNLRGVRGTGKSDEKGAYIAALWLHQNHPKTLACNLDSFASFGNSKDLLEILFLLIEPIEPPPPDVHPMYYSIYTNGESDENLSELRYEKKNIGISKTVVDKYNSDPDFKFLHDRVSDYFAQCFKSDMKVLLSNSGGGDSRSKISQAAKWFPLLYSKYDRFSLLGESIAKKLFPRVDYPEYQEVEDADYTNLVRDRLRTQVLVPLREALELPEVYMEEHDWGSIPYDRISSDAMTVYVDKFLEHDGERFKEYIKNVKTGKAEIMASTLLPHEMSGHYHRGYNWYNNRSREWSRNTNEIDMWKRSLGDLKWNRMVKDMSEKGKLNNCLAICFVPDVVVTVDALVTLGVLVSELSGKPGEVRLITFNTNPVFHRVRGRSFAEKTEFTERTFSRSQYRYHVKHDLHDLQKVFYTLLRVAVDGKLKADDMIKRVFVFSDTKYNDTDYEAIVRMFKENGYGECVPEIVFWNVGETESAPVQANQTGVALVSGFSNNLMSLFMEYDGIFSPEAVMEAAISGQEYQKLQVFD</sequence>
<name>A0ABD3CQG5_9LAMI</name>
<accession>A0ABD3CQG5</accession>
<evidence type="ECO:0000313" key="3">
    <source>
        <dbReference type="EMBL" id="KAL3631151.1"/>
    </source>
</evidence>
<evidence type="ECO:0000259" key="1">
    <source>
        <dbReference type="Pfam" id="PF11443"/>
    </source>
</evidence>
<dbReference type="InterPro" id="IPR056690">
    <property type="entry name" value="DUF7788"/>
</dbReference>
<dbReference type="Proteomes" id="UP001632038">
    <property type="component" value="Unassembled WGS sequence"/>
</dbReference>
<feature type="domain" description="DUF7788" evidence="2">
    <location>
        <begin position="410"/>
        <end position="595"/>
    </location>
</feature>
<organism evidence="3 4">
    <name type="scientific">Castilleja foliolosa</name>
    <dbReference type="NCBI Taxonomy" id="1961234"/>
    <lineage>
        <taxon>Eukaryota</taxon>
        <taxon>Viridiplantae</taxon>
        <taxon>Streptophyta</taxon>
        <taxon>Embryophyta</taxon>
        <taxon>Tracheophyta</taxon>
        <taxon>Spermatophyta</taxon>
        <taxon>Magnoliopsida</taxon>
        <taxon>eudicotyledons</taxon>
        <taxon>Gunneridae</taxon>
        <taxon>Pentapetalae</taxon>
        <taxon>asterids</taxon>
        <taxon>lamiids</taxon>
        <taxon>Lamiales</taxon>
        <taxon>Orobanchaceae</taxon>
        <taxon>Pedicularideae</taxon>
        <taxon>Castillejinae</taxon>
        <taxon>Castilleja</taxon>
    </lineage>
</organism>
<dbReference type="AlphaFoldDB" id="A0ABD3CQG5"/>
<reference evidence="4" key="1">
    <citation type="journal article" date="2024" name="IScience">
        <title>Strigolactones Initiate the Formation of Haustorium-like Structures in Castilleja.</title>
        <authorList>
            <person name="Buerger M."/>
            <person name="Peterson D."/>
            <person name="Chory J."/>
        </authorList>
    </citation>
    <scope>NUCLEOTIDE SEQUENCE [LARGE SCALE GENOMIC DNA]</scope>
</reference>
<dbReference type="EMBL" id="JAVIJP010000032">
    <property type="protein sequence ID" value="KAL3631151.1"/>
    <property type="molecule type" value="Genomic_DNA"/>
</dbReference>
<evidence type="ECO:0000259" key="2">
    <source>
        <dbReference type="Pfam" id="PF25043"/>
    </source>
</evidence>
<dbReference type="PIRSF" id="PIRSF015417">
    <property type="entry name" value="T31B5_30_vWA"/>
    <property type="match status" value="1"/>
</dbReference>
<protein>
    <submittedName>
        <fullName evidence="3">Uncharacterized protein</fullName>
    </submittedName>
</protein>
<comment type="caution">
    <text evidence="3">The sequence shown here is derived from an EMBL/GenBank/DDBJ whole genome shotgun (WGS) entry which is preliminary data.</text>
</comment>
<evidence type="ECO:0000313" key="4">
    <source>
        <dbReference type="Proteomes" id="UP001632038"/>
    </source>
</evidence>
<dbReference type="PANTHER" id="PTHR31373:SF17">
    <property type="entry name" value="OS06G0652100 PROTEIN"/>
    <property type="match status" value="1"/>
</dbReference>
<gene>
    <name evidence="3" type="ORF">CASFOL_024135</name>
</gene>
<dbReference type="InterPro" id="IPR058580">
    <property type="entry name" value="DUF2828"/>
</dbReference>
<dbReference type="Pfam" id="PF11443">
    <property type="entry name" value="DUF2828"/>
    <property type="match status" value="1"/>
</dbReference>
<dbReference type="Pfam" id="PF25043">
    <property type="entry name" value="DUF7788"/>
    <property type="match status" value="1"/>
</dbReference>
<proteinExistence type="predicted"/>